<evidence type="ECO:0000256" key="3">
    <source>
        <dbReference type="ARBA" id="ARBA00004496"/>
    </source>
</evidence>
<dbReference type="EC" id="3.5.1.52" evidence="5"/>
<dbReference type="FunFam" id="2.20.25.10:FF:000011">
    <property type="entry name" value="peptide-N(4)-(N-acetyl-beta- glucosaminyl)asparagine amidase"/>
    <property type="match status" value="1"/>
</dbReference>
<dbReference type="PANTHER" id="PTHR12143">
    <property type="entry name" value="PEPTIDE N-GLYCANASE PNGASE -RELATED"/>
    <property type="match status" value="1"/>
</dbReference>
<sequence length="635" mass="72861">MESCDDIVATLVKENSKENFVSASDVLIKFANNLLNHPNEPKYKKIRIGNPAVQSKLLNSVGAMECLFIMGFEETEDGEHLTFPHDKSLQFVKSIRDGLMQELAKLQTPQQQGQVQQGVRRDLPQNPPNRQGVSQLMASEMQFLGRLRDGMRRVQQYENPNIQEKARLTIPLDSLQQEAEENFKAAQSKGNSKQDLRDFLLLALLKWFKYTFFKWVDTLPCDQCGGATQHNGGVQPSNDDLRWGASRVEAHICRVCNINTRFPRYTNPEKLLTSRKGRCGEWADCFTLCCRALGFEARYVMDWTDHVWTEVYSISQSRWLHCDPCENVCDKPLLYESGWGKKLTYVIAVSKDEAQDVTWRYSAKHKETLSRRKLCREPWLRQTIHSMWKNQISTLPQDRQKELWARLLCELTEFICIKTDDENLPGRSTGSLAWRQARGELGTLASARFVSDTNNSNSAGFVFTPSAKELVSKVMHVKYNCSTDKYIRKSSEDENIRGWETCVFEQNNIFRKEEPDWKMVYLARTEGSTKAQISWKFDLTNTNLKMNKLELKAQSSIFENGKISWRICAGDNCTSLTGSSLQDSMMLDLKGCKTLVLVAVLERGSGDNAWQQTQLFRQSSQDLESYPFEIKLILS</sequence>
<keyword evidence="9" id="KW-0378">Hydrolase</keyword>
<evidence type="ECO:0000256" key="4">
    <source>
        <dbReference type="ARBA" id="ARBA00009390"/>
    </source>
</evidence>
<dbReference type="GO" id="GO:0005634">
    <property type="term" value="C:nucleus"/>
    <property type="evidence" value="ECO:0007669"/>
    <property type="project" value="TreeGrafter"/>
</dbReference>
<evidence type="ECO:0000256" key="9">
    <source>
        <dbReference type="ARBA" id="ARBA00022801"/>
    </source>
</evidence>
<feature type="domain" description="PAW" evidence="16">
    <location>
        <begin position="423"/>
        <end position="635"/>
    </location>
</feature>
<dbReference type="InterPro" id="IPR008979">
    <property type="entry name" value="Galactose-bd-like_sf"/>
</dbReference>
<dbReference type="PROSITE" id="PS51398">
    <property type="entry name" value="PAW"/>
    <property type="match status" value="1"/>
</dbReference>
<gene>
    <name evidence="17" type="ORF">ElyMa_005803800</name>
</gene>
<evidence type="ECO:0000256" key="10">
    <source>
        <dbReference type="ARBA" id="ARBA00022833"/>
    </source>
</evidence>
<comment type="cofactor">
    <cofactor evidence="2">
        <name>Zn(2+)</name>
        <dbReference type="ChEBI" id="CHEBI:29105"/>
    </cofactor>
</comment>
<dbReference type="InterPro" id="IPR038765">
    <property type="entry name" value="Papain-like_cys_pep_sf"/>
</dbReference>
<dbReference type="GO" id="GO:0005829">
    <property type="term" value="C:cytosol"/>
    <property type="evidence" value="ECO:0007669"/>
    <property type="project" value="TreeGrafter"/>
</dbReference>
<evidence type="ECO:0000256" key="14">
    <source>
        <dbReference type="PROSITE-ProRule" id="PRU00731"/>
    </source>
</evidence>
<dbReference type="GO" id="GO:0046872">
    <property type="term" value="F:metal ion binding"/>
    <property type="evidence" value="ECO:0007669"/>
    <property type="project" value="UniProtKB-KW"/>
</dbReference>
<keyword evidence="18" id="KW-1185">Reference proteome</keyword>
<dbReference type="InterPro" id="IPR036339">
    <property type="entry name" value="PUB-like_dom_sf"/>
</dbReference>
<dbReference type="GO" id="GO:0000224">
    <property type="term" value="F:peptide-N4-(N-acetyl-beta-glucosaminyl)asparagine amidase activity"/>
    <property type="evidence" value="ECO:0007669"/>
    <property type="project" value="UniProtKB-EC"/>
</dbReference>
<dbReference type="Gene3D" id="3.10.620.30">
    <property type="match status" value="1"/>
</dbReference>
<keyword evidence="8" id="KW-0479">Metal-binding</keyword>
<dbReference type="InterPro" id="IPR018997">
    <property type="entry name" value="PUB_domain"/>
</dbReference>
<evidence type="ECO:0000259" key="16">
    <source>
        <dbReference type="PROSITE" id="PS51398"/>
    </source>
</evidence>
<dbReference type="InterPro" id="IPR006588">
    <property type="entry name" value="Peptide_N_glycanase_PAW_dom"/>
</dbReference>
<feature type="region of interest" description="Disordered" evidence="15">
    <location>
        <begin position="108"/>
        <end position="132"/>
    </location>
</feature>
<protein>
    <recommendedName>
        <fullName evidence="6">Peptide-N(4)-(N-acetyl-beta-glucosaminyl)asparagine amidase</fullName>
        <ecNumber evidence="5">3.5.1.52</ecNumber>
    </recommendedName>
    <alternativeName>
        <fullName evidence="12">N-glycanase 1</fullName>
    </alternativeName>
    <alternativeName>
        <fullName evidence="13">Peptide:N-glycanase</fullName>
    </alternativeName>
</protein>
<proteinExistence type="inferred from homology"/>
<evidence type="ECO:0000256" key="8">
    <source>
        <dbReference type="ARBA" id="ARBA00022723"/>
    </source>
</evidence>
<dbReference type="SMART" id="SM00460">
    <property type="entry name" value="TGc"/>
    <property type="match status" value="1"/>
</dbReference>
<organism evidence="17 18">
    <name type="scientific">Elysia marginata</name>
    <dbReference type="NCBI Taxonomy" id="1093978"/>
    <lineage>
        <taxon>Eukaryota</taxon>
        <taxon>Metazoa</taxon>
        <taxon>Spiralia</taxon>
        <taxon>Lophotrochozoa</taxon>
        <taxon>Mollusca</taxon>
        <taxon>Gastropoda</taxon>
        <taxon>Heterobranchia</taxon>
        <taxon>Euthyneura</taxon>
        <taxon>Panpulmonata</taxon>
        <taxon>Sacoglossa</taxon>
        <taxon>Placobranchoidea</taxon>
        <taxon>Plakobranchidae</taxon>
        <taxon>Elysia</taxon>
    </lineage>
</organism>
<dbReference type="Pfam" id="PF01841">
    <property type="entry name" value="Transglut_core"/>
    <property type="match status" value="1"/>
</dbReference>
<evidence type="ECO:0000313" key="17">
    <source>
        <dbReference type="EMBL" id="GFR76588.1"/>
    </source>
</evidence>
<evidence type="ECO:0000256" key="2">
    <source>
        <dbReference type="ARBA" id="ARBA00001947"/>
    </source>
</evidence>
<dbReference type="Pfam" id="PF04721">
    <property type="entry name" value="PAW"/>
    <property type="match status" value="1"/>
</dbReference>
<comment type="similarity">
    <text evidence="4 14">Belongs to the transglutaminase-like superfamily. PNGase family.</text>
</comment>
<dbReference type="InterPro" id="IPR002931">
    <property type="entry name" value="Transglutaminase-like"/>
</dbReference>
<evidence type="ECO:0000313" key="18">
    <source>
        <dbReference type="Proteomes" id="UP000762676"/>
    </source>
</evidence>
<dbReference type="GO" id="GO:0006516">
    <property type="term" value="P:glycoprotein catabolic process"/>
    <property type="evidence" value="ECO:0007669"/>
    <property type="project" value="InterPro"/>
</dbReference>
<dbReference type="InterPro" id="IPR038680">
    <property type="entry name" value="PAW_sf"/>
</dbReference>
<dbReference type="Gene3D" id="1.20.58.2190">
    <property type="match status" value="1"/>
</dbReference>
<dbReference type="PANTHER" id="PTHR12143:SF19">
    <property type="entry name" value="PEPTIDE-N(4)-(N-ACETYL-BETA-GLUCOSAMINYL)ASPARAGINE AMIDASE"/>
    <property type="match status" value="1"/>
</dbReference>
<dbReference type="SUPFAM" id="SSF54001">
    <property type="entry name" value="Cysteine proteinases"/>
    <property type="match status" value="1"/>
</dbReference>
<dbReference type="Gene3D" id="2.20.25.10">
    <property type="match status" value="1"/>
</dbReference>
<evidence type="ECO:0000256" key="12">
    <source>
        <dbReference type="ARBA" id="ARBA00029604"/>
    </source>
</evidence>
<dbReference type="SMART" id="SM00580">
    <property type="entry name" value="PUG"/>
    <property type="match status" value="1"/>
</dbReference>
<keyword evidence="10" id="KW-0862">Zinc</keyword>
<comment type="subcellular location">
    <subcellularLocation>
        <location evidence="3">Cytoplasm</location>
    </subcellularLocation>
</comment>
<evidence type="ECO:0000256" key="1">
    <source>
        <dbReference type="ARBA" id="ARBA00001650"/>
    </source>
</evidence>
<comment type="function">
    <text evidence="11">Specifically deglycosylates the denatured form of N-linked glycoproteins in the cytoplasm and assists their proteasome-mediated degradation. Cleaves the beta-aspartyl-glucosamine (GlcNAc) of the glycan and the amide side chain of Asn, converting Asn to Asp. Prefers proteins containing high-mannose over those bearing complex type oligosaccharides. Can recognize misfolded proteins in the endoplasmic reticulum that are exported to the cytosol to be destroyed and deglycosylate them, while it has no activity toward native proteins. Deglycosylation is a prerequisite for subsequent proteasome-mediated degradation of some, but not all, misfolded glycoproteins.</text>
</comment>
<comment type="catalytic activity">
    <reaction evidence="1">
        <text>Hydrolysis of an N(4)-(acetyl-beta-D-glucosaminyl)asparagine residue in which the glucosamine residue may be further glycosylated, to yield a (substituted) N-acetyl-beta-D-glucosaminylamine and a peptide containing an aspartate residue.</text>
        <dbReference type="EC" id="3.5.1.52"/>
    </reaction>
</comment>
<dbReference type="SUPFAM" id="SSF49785">
    <property type="entry name" value="Galactose-binding domain-like"/>
    <property type="match status" value="1"/>
</dbReference>
<dbReference type="Gene3D" id="2.60.120.1020">
    <property type="entry name" value="Peptide N glycanase, PAW domain"/>
    <property type="match status" value="1"/>
</dbReference>
<accession>A0AAV4FTG9</accession>
<reference evidence="17 18" key="1">
    <citation type="journal article" date="2021" name="Elife">
        <title>Chloroplast acquisition without the gene transfer in kleptoplastic sea slugs, Plakobranchus ocellatus.</title>
        <authorList>
            <person name="Maeda T."/>
            <person name="Takahashi S."/>
            <person name="Yoshida T."/>
            <person name="Shimamura S."/>
            <person name="Takaki Y."/>
            <person name="Nagai Y."/>
            <person name="Toyoda A."/>
            <person name="Suzuki Y."/>
            <person name="Arimoto A."/>
            <person name="Ishii H."/>
            <person name="Satoh N."/>
            <person name="Nishiyama T."/>
            <person name="Hasebe M."/>
            <person name="Maruyama T."/>
            <person name="Minagawa J."/>
            <person name="Obokata J."/>
            <person name="Shigenobu S."/>
        </authorList>
    </citation>
    <scope>NUCLEOTIDE SEQUENCE [LARGE SCALE GENOMIC DNA]</scope>
</reference>
<dbReference type="SMART" id="SM00613">
    <property type="entry name" value="PAW"/>
    <property type="match status" value="1"/>
</dbReference>
<dbReference type="Pfam" id="PF09409">
    <property type="entry name" value="PUB"/>
    <property type="match status" value="1"/>
</dbReference>
<dbReference type="Proteomes" id="UP000762676">
    <property type="component" value="Unassembled WGS sequence"/>
</dbReference>
<dbReference type="AlphaFoldDB" id="A0AAV4FTG9"/>
<name>A0AAV4FTG9_9GAST</name>
<evidence type="ECO:0000256" key="5">
    <source>
        <dbReference type="ARBA" id="ARBA00012158"/>
    </source>
</evidence>
<dbReference type="SUPFAM" id="SSF143503">
    <property type="entry name" value="PUG domain-like"/>
    <property type="match status" value="1"/>
</dbReference>
<evidence type="ECO:0000256" key="7">
    <source>
        <dbReference type="ARBA" id="ARBA00022490"/>
    </source>
</evidence>
<evidence type="ECO:0000256" key="13">
    <source>
        <dbReference type="ARBA" id="ARBA00032901"/>
    </source>
</evidence>
<keyword evidence="7" id="KW-0963">Cytoplasm</keyword>
<evidence type="ECO:0000256" key="6">
    <source>
        <dbReference type="ARBA" id="ARBA00018546"/>
    </source>
</evidence>
<comment type="caution">
    <text evidence="17">The sequence shown here is derived from an EMBL/GenBank/DDBJ whole genome shotgun (WGS) entry which is preliminary data.</text>
</comment>
<evidence type="ECO:0000256" key="11">
    <source>
        <dbReference type="ARBA" id="ARBA00024870"/>
    </source>
</evidence>
<dbReference type="FunFam" id="2.60.120.1020:FF:000001">
    <property type="entry name" value="Peptide-N(4)-(N-acetyl-beta-glucosaminyl)asparagine amidase"/>
    <property type="match status" value="1"/>
</dbReference>
<dbReference type="InterPro" id="IPR050883">
    <property type="entry name" value="PNGase"/>
</dbReference>
<dbReference type="EMBL" id="BMAT01011647">
    <property type="protein sequence ID" value="GFR76588.1"/>
    <property type="molecule type" value="Genomic_DNA"/>
</dbReference>
<evidence type="ECO:0000256" key="15">
    <source>
        <dbReference type="SAM" id="MobiDB-lite"/>
    </source>
</evidence>